<proteinExistence type="inferred from homology"/>
<keyword evidence="10" id="KW-1185">Reference proteome</keyword>
<comment type="similarity">
    <text evidence="2 7">Belongs to the derlin family.</text>
</comment>
<dbReference type="PANTHER" id="PTHR11009">
    <property type="entry name" value="DER1-LIKE PROTEIN, DERLIN"/>
    <property type="match status" value="1"/>
</dbReference>
<feature type="transmembrane region" description="Helical" evidence="7">
    <location>
        <begin position="273"/>
        <end position="300"/>
    </location>
</feature>
<evidence type="ECO:0000256" key="3">
    <source>
        <dbReference type="ARBA" id="ARBA00022692"/>
    </source>
</evidence>
<keyword evidence="5 7" id="KW-1133">Transmembrane helix</keyword>
<feature type="transmembrane region" description="Helical" evidence="7">
    <location>
        <begin position="183"/>
        <end position="201"/>
    </location>
</feature>
<sequence>MEHIQHWVTDIHPVTRYWVAAILVCSVVTDCELISNSHFRFIPEKAFGGQFWLFLTSFCYFGPISVSLLVNIWLVVNQSGKLEEEFSTPRTLLPREEELVTEVEQVREVEQEEQEQEEQEQEEQEQEAGETEEAEETGETEEIQPPQSQTDERIRQRQIREQHRIQLQQAQDTHLFNNKTYDYIYYVFLITLSIIGSVTLGRNRGLFTMPYLGPILSEVLLYIWCRNNAEVEINFLGILRMKSAYLPWCHVLWDWLTSPNFQLDLYSIFQKNIYIGVIFTSAYFWKSILTLGLGHFWWFVRDFLAIQFYSDANEERRLLRLSGKRQIQRAGFIRRRFNISRFISRILLPPWYW</sequence>
<protein>
    <recommendedName>
        <fullName evidence="7">Derlin</fullName>
    </recommendedName>
</protein>
<comment type="subcellular location">
    <subcellularLocation>
        <location evidence="1 7">Endoplasmic reticulum membrane</location>
        <topology evidence="1 7">Multi-pass membrane protein</topology>
    </subcellularLocation>
</comment>
<evidence type="ECO:0000313" key="9">
    <source>
        <dbReference type="EMBL" id="CAK7906389.1"/>
    </source>
</evidence>
<gene>
    <name evidence="9" type="ORF">CAAN4_E00430</name>
</gene>
<accession>A0ABP0EDL5</accession>
<evidence type="ECO:0000313" key="10">
    <source>
        <dbReference type="Proteomes" id="UP001497600"/>
    </source>
</evidence>
<evidence type="ECO:0000256" key="4">
    <source>
        <dbReference type="ARBA" id="ARBA00022824"/>
    </source>
</evidence>
<evidence type="ECO:0000256" key="7">
    <source>
        <dbReference type="RuleBase" id="RU363059"/>
    </source>
</evidence>
<feature type="compositionally biased region" description="Acidic residues" evidence="8">
    <location>
        <begin position="110"/>
        <end position="142"/>
    </location>
</feature>
<evidence type="ECO:0000256" key="5">
    <source>
        <dbReference type="ARBA" id="ARBA00022989"/>
    </source>
</evidence>
<dbReference type="EMBL" id="OZ004257">
    <property type="protein sequence ID" value="CAK7906389.1"/>
    <property type="molecule type" value="Genomic_DNA"/>
</dbReference>
<organism evidence="9 10">
    <name type="scientific">[Candida] anglica</name>
    <dbReference type="NCBI Taxonomy" id="148631"/>
    <lineage>
        <taxon>Eukaryota</taxon>
        <taxon>Fungi</taxon>
        <taxon>Dikarya</taxon>
        <taxon>Ascomycota</taxon>
        <taxon>Saccharomycotina</taxon>
        <taxon>Pichiomycetes</taxon>
        <taxon>Debaryomycetaceae</taxon>
        <taxon>Kurtzmaniella</taxon>
    </lineage>
</organism>
<name>A0ABP0EDL5_9ASCO</name>
<evidence type="ECO:0000256" key="8">
    <source>
        <dbReference type="SAM" id="MobiDB-lite"/>
    </source>
</evidence>
<dbReference type="InterPro" id="IPR007599">
    <property type="entry name" value="DER1"/>
</dbReference>
<evidence type="ECO:0000256" key="2">
    <source>
        <dbReference type="ARBA" id="ARBA00008917"/>
    </source>
</evidence>
<evidence type="ECO:0000256" key="1">
    <source>
        <dbReference type="ARBA" id="ARBA00004477"/>
    </source>
</evidence>
<feature type="transmembrane region" description="Helical" evidence="7">
    <location>
        <begin position="51"/>
        <end position="76"/>
    </location>
</feature>
<keyword evidence="3 7" id="KW-0812">Transmembrane</keyword>
<keyword evidence="4 7" id="KW-0256">Endoplasmic reticulum</keyword>
<feature type="region of interest" description="Disordered" evidence="8">
    <location>
        <begin position="104"/>
        <end position="155"/>
    </location>
</feature>
<keyword evidence="6 7" id="KW-0472">Membrane</keyword>
<comment type="caution">
    <text evidence="7">Lacks conserved residue(s) required for the propagation of feature annotation.</text>
</comment>
<dbReference type="Pfam" id="PF04511">
    <property type="entry name" value="DER1"/>
    <property type="match status" value="2"/>
</dbReference>
<reference evidence="9 10" key="1">
    <citation type="submission" date="2024-01" db="EMBL/GenBank/DDBJ databases">
        <authorList>
            <consortium name="Genoscope - CEA"/>
            <person name="William W."/>
        </authorList>
    </citation>
    <scope>NUCLEOTIDE SEQUENCE [LARGE SCALE GENOMIC DNA]</scope>
    <source>
        <strain evidence="9 10">29B2s-10</strain>
    </source>
</reference>
<dbReference type="Proteomes" id="UP001497600">
    <property type="component" value="Chromosome E"/>
</dbReference>
<evidence type="ECO:0000256" key="6">
    <source>
        <dbReference type="ARBA" id="ARBA00023136"/>
    </source>
</evidence>
<comment type="function">
    <text evidence="7">May be involved in the degradation of misfolded endoplasmic reticulum (ER) luminal proteins.</text>
</comment>